<protein>
    <recommendedName>
        <fullName evidence="3">Cytochrome P450</fullName>
    </recommendedName>
</protein>
<dbReference type="RefSeq" id="WP_191252195.1">
    <property type="nucleotide sequence ID" value="NZ_BNAY01000001.1"/>
</dbReference>
<dbReference type="Proteomes" id="UP000635387">
    <property type="component" value="Unassembled WGS sequence"/>
</dbReference>
<keyword evidence="2" id="KW-1185">Reference proteome</keyword>
<reference evidence="2" key="1">
    <citation type="journal article" date="2019" name="Int. J. Syst. Evol. Microbiol.">
        <title>The Global Catalogue of Microorganisms (GCM) 10K type strain sequencing project: providing services to taxonomists for standard genome sequencing and annotation.</title>
        <authorList>
            <consortium name="The Broad Institute Genomics Platform"/>
            <consortium name="The Broad Institute Genome Sequencing Center for Infectious Disease"/>
            <person name="Wu L."/>
            <person name="Ma J."/>
        </authorList>
    </citation>
    <scope>NUCLEOTIDE SEQUENCE [LARGE SCALE GENOMIC DNA]</scope>
    <source>
        <strain evidence="2">CGMCC 4.7683</strain>
    </source>
</reference>
<name>A0ABQ3L5Q6_9PSEU</name>
<evidence type="ECO:0000313" key="2">
    <source>
        <dbReference type="Proteomes" id="UP000635387"/>
    </source>
</evidence>
<comment type="caution">
    <text evidence="1">The sequence shown here is derived from an EMBL/GenBank/DDBJ whole genome shotgun (WGS) entry which is preliminary data.</text>
</comment>
<dbReference type="EMBL" id="BNAY01000001">
    <property type="protein sequence ID" value="GHH05803.1"/>
    <property type="molecule type" value="Genomic_DNA"/>
</dbReference>
<organism evidence="1 2">
    <name type="scientific">Amycolatopsis oliviviridis</name>
    <dbReference type="NCBI Taxonomy" id="1471590"/>
    <lineage>
        <taxon>Bacteria</taxon>
        <taxon>Bacillati</taxon>
        <taxon>Actinomycetota</taxon>
        <taxon>Actinomycetes</taxon>
        <taxon>Pseudonocardiales</taxon>
        <taxon>Pseudonocardiaceae</taxon>
        <taxon>Amycolatopsis</taxon>
    </lineage>
</organism>
<gene>
    <name evidence="1" type="ORF">GCM10017790_10270</name>
</gene>
<proteinExistence type="predicted"/>
<sequence length="62" mass="6714">MYLPYGFGAAACVGSRFVNQATARVLECWSELPAAEIELRKENPAMGPILAPPEFRFAGAQV</sequence>
<evidence type="ECO:0000313" key="1">
    <source>
        <dbReference type="EMBL" id="GHH05803.1"/>
    </source>
</evidence>
<evidence type="ECO:0008006" key="3">
    <source>
        <dbReference type="Google" id="ProtNLM"/>
    </source>
</evidence>
<accession>A0ABQ3L5Q6</accession>